<feature type="binding site" evidence="7">
    <location>
        <position position="250"/>
    </location>
    <ligand>
        <name>sn-glycerol 3-phosphate</name>
        <dbReference type="ChEBI" id="CHEBI:57597"/>
    </ligand>
</feature>
<keyword evidence="7 8" id="KW-0520">NAD</keyword>
<dbReference type="SUPFAM" id="SSF48179">
    <property type="entry name" value="6-phosphogluconate dehydrogenase C-terminal domain-like"/>
    <property type="match status" value="1"/>
</dbReference>
<feature type="binding site" evidence="7">
    <location>
        <position position="104"/>
    </location>
    <ligand>
        <name>NADPH</name>
        <dbReference type="ChEBI" id="CHEBI:57783"/>
    </ligand>
</feature>
<feature type="binding site" evidence="7">
    <location>
        <position position="238"/>
    </location>
    <ligand>
        <name>sn-glycerol 3-phosphate</name>
        <dbReference type="ChEBI" id="CHEBI:57597"/>
    </ligand>
</feature>
<evidence type="ECO:0000256" key="7">
    <source>
        <dbReference type="HAMAP-Rule" id="MF_00394"/>
    </source>
</evidence>
<sequence>MTPKVAVLGAGGWGTALALALLRAGRSEVVLWARREAAAQELRSARENVPYLPGVSLPAGLHITSSLDEAVAGAELALVVTPSVGVPDLLAELPPELPLVLCAKGLGPGGERLSDLARAQGFTRLAVLSGPNHAEEIGRGLPAATVIASDDPALAARVQTLLQSASLRPYTSGDPTGVELGGVLKNVLAVAAGMVDGLRLGDNAKASLLTRGLPEMAHYLAWAGAQPGTLYGLSGLGDLMATASSRHSRNRAAGEALALGEQPEQGGKVVEGLRTARLLHDWGKQHGTELPIIHAVSRVAAGEWTAQQAVGALMDREAKAEA</sequence>
<keyword evidence="6 7" id="KW-1208">Phospholipid metabolism</keyword>
<comment type="pathway">
    <text evidence="7">Membrane lipid metabolism; glycerophospholipid metabolism.</text>
</comment>
<dbReference type="PRINTS" id="PR00077">
    <property type="entry name" value="GPDHDRGNASE"/>
</dbReference>
<comment type="similarity">
    <text evidence="1 7 8">Belongs to the NAD-dependent glycerol-3-phosphate dehydrogenase family.</text>
</comment>
<protein>
    <recommendedName>
        <fullName evidence="7">Glycerol-3-phosphate dehydrogenase [NAD(P)+]</fullName>
        <ecNumber evidence="7">1.1.1.94</ecNumber>
    </recommendedName>
    <alternativeName>
        <fullName evidence="7">NAD(P)(+)-dependent glycerol-3-phosphate dehydrogenase</fullName>
    </alternativeName>
    <alternativeName>
        <fullName evidence="7">NAD(P)H-dependent dihydroxyacetone-phosphate reductase</fullName>
    </alternativeName>
</protein>
<feature type="binding site" evidence="7">
    <location>
        <position position="134"/>
    </location>
    <ligand>
        <name>NADPH</name>
        <dbReference type="ChEBI" id="CHEBI:57783"/>
    </ligand>
</feature>
<feature type="binding site" evidence="7">
    <location>
        <position position="249"/>
    </location>
    <ligand>
        <name>sn-glycerol 3-phosphate</name>
        <dbReference type="ChEBI" id="CHEBI:57597"/>
    </ligand>
</feature>
<dbReference type="PANTHER" id="PTHR11728:SF1">
    <property type="entry name" value="GLYCEROL-3-PHOSPHATE DEHYDROGENASE [NAD(+)] 2, CHLOROPLASTIC"/>
    <property type="match status" value="1"/>
</dbReference>
<dbReference type="InterPro" id="IPR013328">
    <property type="entry name" value="6PGD_dom2"/>
</dbReference>
<keyword evidence="3 7" id="KW-0560">Oxidoreductase</keyword>
<keyword evidence="7" id="KW-0963">Cytoplasm</keyword>
<dbReference type="RefSeq" id="WP_189644023.1">
    <property type="nucleotide sequence ID" value="NZ_BNAL01000046.1"/>
</dbReference>
<feature type="binding site" evidence="7">
    <location>
        <position position="271"/>
    </location>
    <ligand>
        <name>NADPH</name>
        <dbReference type="ChEBI" id="CHEBI:57783"/>
    </ligand>
</feature>
<feature type="binding site" evidence="7">
    <location>
        <position position="34"/>
    </location>
    <ligand>
        <name>NADPH</name>
        <dbReference type="ChEBI" id="CHEBI:57783"/>
    </ligand>
</feature>
<keyword evidence="2 7" id="KW-0444">Lipid biosynthesis</keyword>
<evidence type="ECO:0000256" key="3">
    <source>
        <dbReference type="ARBA" id="ARBA00023002"/>
    </source>
</evidence>
<dbReference type="Proteomes" id="UP000632154">
    <property type="component" value="Unassembled WGS sequence"/>
</dbReference>
<evidence type="ECO:0000256" key="2">
    <source>
        <dbReference type="ARBA" id="ARBA00022516"/>
    </source>
</evidence>
<dbReference type="HAMAP" id="MF_00394">
    <property type="entry name" value="NAD_Glyc3P_dehydrog"/>
    <property type="match status" value="1"/>
</dbReference>
<proteinExistence type="inferred from homology"/>
<organism evidence="12 13">
    <name type="scientific">Deinococcus piscis</name>
    <dbReference type="NCBI Taxonomy" id="394230"/>
    <lineage>
        <taxon>Bacteria</taxon>
        <taxon>Thermotogati</taxon>
        <taxon>Deinococcota</taxon>
        <taxon>Deinococci</taxon>
        <taxon>Deinococcales</taxon>
        <taxon>Deinococcaceae</taxon>
        <taxon>Deinococcus</taxon>
    </lineage>
</organism>
<gene>
    <name evidence="7 12" type="primary">gpsA</name>
    <name evidence="12" type="ORF">GCM10017783_24300</name>
</gene>
<keyword evidence="7" id="KW-0521">NADP</keyword>
<feature type="binding site" evidence="7">
    <location>
        <position position="51"/>
    </location>
    <ligand>
        <name>NADPH</name>
        <dbReference type="ChEBI" id="CHEBI:57783"/>
    </ligand>
</feature>
<keyword evidence="4 7" id="KW-0443">Lipid metabolism</keyword>
<dbReference type="InterPro" id="IPR008927">
    <property type="entry name" value="6-PGluconate_DH-like_C_sf"/>
</dbReference>
<keyword evidence="7" id="KW-0547">Nucleotide-binding</keyword>
<feature type="binding site" evidence="7">
    <location>
        <position position="35"/>
    </location>
    <ligand>
        <name>NADPH</name>
        <dbReference type="ChEBI" id="CHEBI:57783"/>
    </ligand>
</feature>
<dbReference type="PROSITE" id="PS00957">
    <property type="entry name" value="NAD_G3PDH"/>
    <property type="match status" value="1"/>
</dbReference>
<feature type="domain" description="Glycerol-3-phosphate dehydrogenase NAD-dependent C-terminal" evidence="11">
    <location>
        <begin position="174"/>
        <end position="310"/>
    </location>
</feature>
<evidence type="ECO:0000259" key="11">
    <source>
        <dbReference type="Pfam" id="PF07479"/>
    </source>
</evidence>
<comment type="subcellular location">
    <subcellularLocation>
        <location evidence="7">Cytoplasm</location>
    </subcellularLocation>
</comment>
<feature type="binding site" evidence="7">
    <location>
        <position position="269"/>
    </location>
    <ligand>
        <name>NADPH</name>
        <dbReference type="ChEBI" id="CHEBI:57783"/>
    </ligand>
</feature>
<dbReference type="SUPFAM" id="SSF51735">
    <property type="entry name" value="NAD(P)-binding Rossmann-fold domains"/>
    <property type="match status" value="1"/>
</dbReference>
<comment type="catalytic activity">
    <reaction evidence="7">
        <text>sn-glycerol 3-phosphate + NAD(+) = dihydroxyacetone phosphate + NADH + H(+)</text>
        <dbReference type="Rhea" id="RHEA:11092"/>
        <dbReference type="ChEBI" id="CHEBI:15378"/>
        <dbReference type="ChEBI" id="CHEBI:57540"/>
        <dbReference type="ChEBI" id="CHEBI:57597"/>
        <dbReference type="ChEBI" id="CHEBI:57642"/>
        <dbReference type="ChEBI" id="CHEBI:57945"/>
        <dbReference type="EC" id="1.1.1.94"/>
    </reaction>
</comment>
<comment type="function">
    <text evidence="7">Catalyzes the reduction of the glycolytic intermediate dihydroxyacetone phosphate (DHAP) to sn-glycerol 3-phosphate (G3P), the key precursor for phospholipid synthesis.</text>
</comment>
<dbReference type="InterPro" id="IPR006168">
    <property type="entry name" value="G3P_DH_NAD-dep"/>
</dbReference>
<feature type="binding site" evidence="7">
    <location>
        <position position="13"/>
    </location>
    <ligand>
        <name>NADPH</name>
        <dbReference type="ChEBI" id="CHEBI:57783"/>
    </ligand>
</feature>
<dbReference type="Pfam" id="PF01210">
    <property type="entry name" value="NAD_Gly3P_dh_N"/>
    <property type="match status" value="1"/>
</dbReference>
<evidence type="ECO:0000256" key="1">
    <source>
        <dbReference type="ARBA" id="ARBA00011009"/>
    </source>
</evidence>
<evidence type="ECO:0000256" key="8">
    <source>
        <dbReference type="RuleBase" id="RU000437"/>
    </source>
</evidence>
<feature type="active site" description="Proton acceptor" evidence="7">
    <location>
        <position position="185"/>
    </location>
</feature>
<evidence type="ECO:0000313" key="12">
    <source>
        <dbReference type="EMBL" id="GHG11016.1"/>
    </source>
</evidence>
<dbReference type="NCBIfam" id="NF000940">
    <property type="entry name" value="PRK00094.1-2"/>
    <property type="match status" value="1"/>
</dbReference>
<evidence type="ECO:0000256" key="6">
    <source>
        <dbReference type="ARBA" id="ARBA00023264"/>
    </source>
</evidence>
<keyword evidence="5 7" id="KW-0594">Phospholipid biosynthesis</keyword>
<dbReference type="NCBIfam" id="NF000942">
    <property type="entry name" value="PRK00094.1-4"/>
    <property type="match status" value="1"/>
</dbReference>
<evidence type="ECO:0000256" key="4">
    <source>
        <dbReference type="ARBA" id="ARBA00023098"/>
    </source>
</evidence>
<dbReference type="InterPro" id="IPR036291">
    <property type="entry name" value="NAD(P)-bd_dom_sf"/>
</dbReference>
<evidence type="ECO:0000313" key="13">
    <source>
        <dbReference type="Proteomes" id="UP000632154"/>
    </source>
</evidence>
<feature type="binding site" evidence="7">
    <location>
        <position position="248"/>
    </location>
    <ligand>
        <name>sn-glycerol 3-phosphate</name>
        <dbReference type="ChEBI" id="CHEBI:57597"/>
    </ligand>
</feature>
<feature type="binding site" evidence="7">
    <location>
        <position position="185"/>
    </location>
    <ligand>
        <name>sn-glycerol 3-phosphate</name>
        <dbReference type="ChEBI" id="CHEBI:57597"/>
    </ligand>
</feature>
<dbReference type="EC" id="1.1.1.94" evidence="7"/>
<dbReference type="Pfam" id="PF07479">
    <property type="entry name" value="NAD_Gly3P_dh_C"/>
    <property type="match status" value="1"/>
</dbReference>
<dbReference type="EMBL" id="BNAL01000046">
    <property type="protein sequence ID" value="GHG11016.1"/>
    <property type="molecule type" value="Genomic_DNA"/>
</dbReference>
<dbReference type="InterPro" id="IPR011128">
    <property type="entry name" value="G3P_DH_NAD-dep_N"/>
</dbReference>
<dbReference type="PIRSF" id="PIRSF000114">
    <property type="entry name" value="Glycerol-3-P_dh"/>
    <property type="match status" value="1"/>
</dbReference>
<evidence type="ECO:0000259" key="10">
    <source>
        <dbReference type="Pfam" id="PF01210"/>
    </source>
</evidence>
<comment type="caution">
    <text evidence="12">The sequence shown here is derived from an EMBL/GenBank/DDBJ whole genome shotgun (WGS) entry which is preliminary data.</text>
</comment>
<dbReference type="Gene3D" id="1.10.1040.10">
    <property type="entry name" value="N-(1-d-carboxylethyl)-l-norvaline Dehydrogenase, domain 2"/>
    <property type="match status" value="1"/>
</dbReference>
<dbReference type="Gene3D" id="3.40.50.720">
    <property type="entry name" value="NAD(P)-binding Rossmann-like Domain"/>
    <property type="match status" value="1"/>
</dbReference>
<comment type="caution">
    <text evidence="7">Lacks conserved residue(s) required for the propagation of feature annotation.</text>
</comment>
<accession>A0ABQ3KBI9</accession>
<feature type="binding site" evidence="7">
    <location>
        <position position="249"/>
    </location>
    <ligand>
        <name>NADPH</name>
        <dbReference type="ChEBI" id="CHEBI:57783"/>
    </ligand>
</feature>
<evidence type="ECO:0000256" key="5">
    <source>
        <dbReference type="ARBA" id="ARBA00023209"/>
    </source>
</evidence>
<dbReference type="PANTHER" id="PTHR11728">
    <property type="entry name" value="GLYCEROL-3-PHOSPHATE DEHYDROGENASE"/>
    <property type="match status" value="1"/>
</dbReference>
<reference evidence="13" key="1">
    <citation type="journal article" date="2019" name="Int. J. Syst. Evol. Microbiol.">
        <title>The Global Catalogue of Microorganisms (GCM) 10K type strain sequencing project: providing services to taxonomists for standard genome sequencing and annotation.</title>
        <authorList>
            <consortium name="The Broad Institute Genomics Platform"/>
            <consortium name="The Broad Institute Genome Sequencing Center for Infectious Disease"/>
            <person name="Wu L."/>
            <person name="Ma J."/>
        </authorList>
    </citation>
    <scope>NUCLEOTIDE SEQUENCE [LARGE SCALE GENOMIC DNA]</scope>
    <source>
        <strain evidence="13">CGMCC 1.18439</strain>
    </source>
</reference>
<dbReference type="InterPro" id="IPR006109">
    <property type="entry name" value="G3P_DH_NAD-dep_C"/>
</dbReference>
<evidence type="ECO:0000256" key="9">
    <source>
        <dbReference type="RuleBase" id="RU000439"/>
    </source>
</evidence>
<feature type="domain" description="Glycerol-3-phosphate dehydrogenase NAD-dependent N-terminal" evidence="10">
    <location>
        <begin position="4"/>
        <end position="154"/>
    </location>
</feature>
<keyword evidence="13" id="KW-1185">Reference proteome</keyword>
<comment type="catalytic activity">
    <reaction evidence="7 9">
        <text>sn-glycerol 3-phosphate + NADP(+) = dihydroxyacetone phosphate + NADPH + H(+)</text>
        <dbReference type="Rhea" id="RHEA:11096"/>
        <dbReference type="ChEBI" id="CHEBI:15378"/>
        <dbReference type="ChEBI" id="CHEBI:57597"/>
        <dbReference type="ChEBI" id="CHEBI:57642"/>
        <dbReference type="ChEBI" id="CHEBI:57783"/>
        <dbReference type="ChEBI" id="CHEBI:58349"/>
        <dbReference type="EC" id="1.1.1.94"/>
    </reaction>
</comment>
<feature type="binding site" evidence="7">
    <location>
        <position position="130"/>
    </location>
    <ligand>
        <name>sn-glycerol 3-phosphate</name>
        <dbReference type="ChEBI" id="CHEBI:57597"/>
    </ligand>
</feature>
<feature type="binding site" evidence="7">
    <location>
        <position position="104"/>
    </location>
    <ligand>
        <name>sn-glycerol 3-phosphate</name>
        <dbReference type="ChEBI" id="CHEBI:57597"/>
    </ligand>
</feature>
<name>A0ABQ3KBI9_9DEIO</name>